<reference evidence="1 2" key="1">
    <citation type="submission" date="2023-11" db="EMBL/GenBank/DDBJ databases">
        <authorList>
            <person name="Okamura Y."/>
        </authorList>
    </citation>
    <scope>NUCLEOTIDE SEQUENCE [LARGE SCALE GENOMIC DNA]</scope>
</reference>
<organism evidence="1 2">
    <name type="scientific">Leptosia nina</name>
    <dbReference type="NCBI Taxonomy" id="320188"/>
    <lineage>
        <taxon>Eukaryota</taxon>
        <taxon>Metazoa</taxon>
        <taxon>Ecdysozoa</taxon>
        <taxon>Arthropoda</taxon>
        <taxon>Hexapoda</taxon>
        <taxon>Insecta</taxon>
        <taxon>Pterygota</taxon>
        <taxon>Neoptera</taxon>
        <taxon>Endopterygota</taxon>
        <taxon>Lepidoptera</taxon>
        <taxon>Glossata</taxon>
        <taxon>Ditrysia</taxon>
        <taxon>Papilionoidea</taxon>
        <taxon>Pieridae</taxon>
        <taxon>Pierinae</taxon>
        <taxon>Leptosia</taxon>
    </lineage>
</organism>
<feature type="non-terminal residue" evidence="1">
    <location>
        <position position="1"/>
    </location>
</feature>
<name>A0AAV1JXG0_9NEOP</name>
<proteinExistence type="predicted"/>
<dbReference type="EMBL" id="CAVLEF010000272">
    <property type="protein sequence ID" value="CAK1554215.1"/>
    <property type="molecule type" value="Genomic_DNA"/>
</dbReference>
<evidence type="ECO:0000313" key="2">
    <source>
        <dbReference type="Proteomes" id="UP001497472"/>
    </source>
</evidence>
<comment type="caution">
    <text evidence="1">The sequence shown here is derived from an EMBL/GenBank/DDBJ whole genome shotgun (WGS) entry which is preliminary data.</text>
</comment>
<keyword evidence="2" id="KW-1185">Reference proteome</keyword>
<gene>
    <name evidence="1" type="ORF">LNINA_LOCUS13145</name>
</gene>
<sequence length="24" mass="2568">RVSACLDLPPLKEGRATEAARSKV</sequence>
<dbReference type="Proteomes" id="UP001497472">
    <property type="component" value="Unassembled WGS sequence"/>
</dbReference>
<accession>A0AAV1JXG0</accession>
<protein>
    <submittedName>
        <fullName evidence="1">Uncharacterized protein</fullName>
    </submittedName>
</protein>
<dbReference type="AlphaFoldDB" id="A0AAV1JXG0"/>
<evidence type="ECO:0000313" key="1">
    <source>
        <dbReference type="EMBL" id="CAK1554215.1"/>
    </source>
</evidence>